<evidence type="ECO:0000313" key="2">
    <source>
        <dbReference type="EMBL" id="GMI41118.1"/>
    </source>
</evidence>
<feature type="region of interest" description="Disordered" evidence="1">
    <location>
        <begin position="1"/>
        <end position="27"/>
    </location>
</feature>
<accession>A0ABQ6N5N9</accession>
<evidence type="ECO:0000256" key="1">
    <source>
        <dbReference type="SAM" id="MobiDB-lite"/>
    </source>
</evidence>
<dbReference type="Proteomes" id="UP001165060">
    <property type="component" value="Unassembled WGS sequence"/>
</dbReference>
<proteinExistence type="predicted"/>
<evidence type="ECO:0000313" key="3">
    <source>
        <dbReference type="Proteomes" id="UP001165060"/>
    </source>
</evidence>
<sequence>MGNSCCPPPSSQSERLPIAPPTPKFTPANAPWRGPLGLGLLPAMRGFLRDHLMHEFLARMYADEIRLLEADGGVTAWSAVAHNPAPGDASLAGMSPSMNVAMPDQSAEYWTTYVPADRAPVFELRFPDWAVYSAFTIYDSHGLPVASLNSREAAHYTSTGKKAFRSGSGFIKDGRCYINLLRDNADPGPLCALFRVYRPAHKTLTAADELPAVHLIPRADAGSFNASSPLPPALPLASTAASFASGKRVEASFQKLINKHMKPLKGTQRGTQFFHPSSVAGLFVNANATYVIAFLRDGQKGMRMKSSVPSLEPHRPYYGVMTVDYHSTKTTSSATWEELGGWGEEFTVFAARSEKEAAKHGGYKAGDPRHKLLLWGDDIKGPHGLCLRYLHLFEPCGREGEAEDIRKADDERGLLLERNGDAYGNFVRQVPGLGEIEYF</sequence>
<name>A0ABQ6N5N9_9STRA</name>
<feature type="compositionally biased region" description="Pro residues" evidence="1">
    <location>
        <begin position="1"/>
        <end position="10"/>
    </location>
</feature>
<keyword evidence="3" id="KW-1185">Reference proteome</keyword>
<gene>
    <name evidence="2" type="ORF">TeGR_g7119</name>
</gene>
<reference evidence="2 3" key="1">
    <citation type="journal article" date="2023" name="Commun. Biol.">
        <title>Genome analysis of Parmales, the sister group of diatoms, reveals the evolutionary specialization of diatoms from phago-mixotrophs to photoautotrophs.</title>
        <authorList>
            <person name="Ban H."/>
            <person name="Sato S."/>
            <person name="Yoshikawa S."/>
            <person name="Yamada K."/>
            <person name="Nakamura Y."/>
            <person name="Ichinomiya M."/>
            <person name="Sato N."/>
            <person name="Blanc-Mathieu R."/>
            <person name="Endo H."/>
            <person name="Kuwata A."/>
            <person name="Ogata H."/>
        </authorList>
    </citation>
    <scope>NUCLEOTIDE SEQUENCE [LARGE SCALE GENOMIC DNA]</scope>
</reference>
<comment type="caution">
    <text evidence="2">The sequence shown here is derived from an EMBL/GenBank/DDBJ whole genome shotgun (WGS) entry which is preliminary data.</text>
</comment>
<dbReference type="EMBL" id="BRYB01000978">
    <property type="protein sequence ID" value="GMI41118.1"/>
    <property type="molecule type" value="Genomic_DNA"/>
</dbReference>
<protein>
    <submittedName>
        <fullName evidence="2">Uncharacterized protein</fullName>
    </submittedName>
</protein>
<organism evidence="2 3">
    <name type="scientific">Tetraparma gracilis</name>
    <dbReference type="NCBI Taxonomy" id="2962635"/>
    <lineage>
        <taxon>Eukaryota</taxon>
        <taxon>Sar</taxon>
        <taxon>Stramenopiles</taxon>
        <taxon>Ochrophyta</taxon>
        <taxon>Bolidophyceae</taxon>
        <taxon>Parmales</taxon>
        <taxon>Triparmaceae</taxon>
        <taxon>Tetraparma</taxon>
    </lineage>
</organism>